<evidence type="ECO:0000313" key="1">
    <source>
        <dbReference type="EMBL" id="KAF3058858.1"/>
    </source>
</evidence>
<organism evidence="1 2">
    <name type="scientific">Trichoderma lentiforme</name>
    <dbReference type="NCBI Taxonomy" id="1567552"/>
    <lineage>
        <taxon>Eukaryota</taxon>
        <taxon>Fungi</taxon>
        <taxon>Dikarya</taxon>
        <taxon>Ascomycota</taxon>
        <taxon>Pezizomycotina</taxon>
        <taxon>Sordariomycetes</taxon>
        <taxon>Hypocreomycetidae</taxon>
        <taxon>Hypocreales</taxon>
        <taxon>Hypocreaceae</taxon>
        <taxon>Trichoderma</taxon>
    </lineage>
</organism>
<comment type="caution">
    <text evidence="1">The sequence shown here is derived from an EMBL/GenBank/DDBJ whole genome shotgun (WGS) entry which is preliminary data.</text>
</comment>
<proteinExistence type="predicted"/>
<dbReference type="AlphaFoldDB" id="A0A9P4X3I3"/>
<dbReference type="EMBL" id="QLNT01000026">
    <property type="protein sequence ID" value="KAF3058858.1"/>
    <property type="molecule type" value="Genomic_DNA"/>
</dbReference>
<keyword evidence="2" id="KW-1185">Reference proteome</keyword>
<gene>
    <name evidence="1" type="ORF">CFAM422_011866</name>
</gene>
<evidence type="ECO:0000313" key="2">
    <source>
        <dbReference type="Proteomes" id="UP000801864"/>
    </source>
</evidence>
<protein>
    <submittedName>
        <fullName evidence="1">Uncharacterized protein</fullName>
    </submittedName>
</protein>
<reference evidence="1 2" key="1">
    <citation type="submission" date="2018-06" db="EMBL/GenBank/DDBJ databases">
        <title>Genome analysis of cellulolytic fungus Trichoderma lentiforme CFAM-422.</title>
        <authorList>
            <person name="Steindorff A.S."/>
            <person name="Formighieri E.F."/>
            <person name="Midorikawa G.E.O."/>
            <person name="Tamietti M.S."/>
            <person name="Ramos E.Z."/>
            <person name="Silva A.S."/>
            <person name="Bon E.P.S."/>
            <person name="Mendes T.D."/>
            <person name="Damaso M.C.T."/>
            <person name="Favaro L.C.L."/>
        </authorList>
    </citation>
    <scope>NUCLEOTIDE SEQUENCE [LARGE SCALE GENOMIC DNA]</scope>
    <source>
        <strain evidence="1 2">CFAM-422</strain>
    </source>
</reference>
<sequence length="97" mass="11122">MSLPQSNPQVRHQSLARLNAWLHRRSCLDAGGPVPLAARSRRARHRDHISTIASFFFLPYTRRQQDYLGPTIGVRLSYIGSLFARRTGSFWRPIPHA</sequence>
<dbReference type="Proteomes" id="UP000801864">
    <property type="component" value="Unassembled WGS sequence"/>
</dbReference>
<accession>A0A9P4X3I3</accession>
<name>A0A9P4X3I3_9HYPO</name>